<feature type="compositionally biased region" description="Basic and acidic residues" evidence="1">
    <location>
        <begin position="962"/>
        <end position="975"/>
    </location>
</feature>
<protein>
    <submittedName>
        <fullName evidence="2">Uncharacterized protein</fullName>
    </submittedName>
</protein>
<feature type="compositionally biased region" description="Basic and acidic residues" evidence="1">
    <location>
        <begin position="854"/>
        <end position="864"/>
    </location>
</feature>
<feature type="compositionally biased region" description="Polar residues" evidence="1">
    <location>
        <begin position="932"/>
        <end position="946"/>
    </location>
</feature>
<feature type="region of interest" description="Disordered" evidence="1">
    <location>
        <begin position="854"/>
        <end position="874"/>
    </location>
</feature>
<name>A0A6J8CZ28_MYTCO</name>
<sequence length="1198" mass="138441">MNYCNFAKVIIARSTKDKTAIDCYNQSKQIPEPDKILKPQYNNHLSIQQRYENYSIFMGKYPKMVISSYNYFRLKLPKLQDYIYQNKYYVNKNKTGEKEKFVSQFSLVNWMQMKEIEKHQHTLEECPICTTKYNVFSSLHTCSKVENKAENLKSTCTNLVDTIQEEFSATPSINKVTKAVAQVINPVFASKFVLNFETAIAESFHLSPTETAESRKNTMEQTLNMSMQSINSALTDNDNDVRQENFIEELSTIEEGQTINWTSMARKHNFKNLNNEMPLNSGQILMAYAKEQGIDVYKFNKQSRVSGRDYLRRVRRAKKRLLKTNISINTPRSAKILRGIVKEKVESGEINIGKKIAPKTFITTTINKEGNLIEKTKTVYGRKIPLKEILEKENHRLHAAGVLRVNTDEYYDKLTQPELDKSLINLQENHHCNSNTETKRNILKAIQRSRYIKVWHDHSDILSHTYINFMISYMYDSANYLTSKEYLERNPTIKDIDIQKFVERPQLYILGQSASTDQDQRTYIQTRMEDIVELSEGTKFQDVTFTDKIRIFSGDNPARQFEAGQQRGGAYSCLCGIPSKAHINLESCYKQKPQDLEDRRKLVTEGYLWKKIEGGNFNPFKNFKKEEIINELDHRKIEIMKEDKPSLQQELTELLHGICRPPALILNDPSISASENHIAHYEIMHCEPLHDITNVVQNVLSELPHHVEDTETKMALEKFTSKAIGDKNQLKGSDARCIAIKLEKLVHSLFLDGKISYDIVKMVSSMVEIIHIAYSPEEKRSPRQVLRLFNITFLFGVLAKSVIANPVKMTQRKFYGNHFHSIVTHLAETYRIMNTKSVLTEDEERSFGLLRRISETTSNRKPDTEVPYPTVSTDIQATTTNSVEQSDDEQEPAFIPTVEEAHRNHEETDDEQEPAFIPTVEENHSNHEETDTTVNRPIQATTTSNDEQSDDEQEPAFIPTVEENHSNHEETEKKKSPPVRKKQITLTAEVHNAFNDDPMTIPAKQIVSLSGDHCKDKKSAVCDNDDRSSCTASTCRTTIRKRRLQVKRNLFEDKKGKSNKRILIDLGQIDKMNMVHQYVLDSNKVMADVQKPKTEMDFCKDLLGDENREIIDVIKYQIRLEKYPGNRSFQSSLDIAMAKLQTAISKEHNTLKKVFLESKYNPKISGKLKKAEILLKKWKIYFFLLNFGPVSIFTEFKW</sequence>
<accession>A0A6J8CZ28</accession>
<reference evidence="2 3" key="1">
    <citation type="submission" date="2020-06" db="EMBL/GenBank/DDBJ databases">
        <authorList>
            <person name="Li R."/>
            <person name="Bekaert M."/>
        </authorList>
    </citation>
    <scope>NUCLEOTIDE SEQUENCE [LARGE SCALE GENOMIC DNA]</scope>
    <source>
        <strain evidence="3">wild</strain>
    </source>
</reference>
<proteinExistence type="predicted"/>
<keyword evidence="3" id="KW-1185">Reference proteome</keyword>
<dbReference type="EMBL" id="CACVKT020006387">
    <property type="protein sequence ID" value="CAC5401085.1"/>
    <property type="molecule type" value="Genomic_DNA"/>
</dbReference>
<feature type="region of interest" description="Disordered" evidence="1">
    <location>
        <begin position="922"/>
        <end position="954"/>
    </location>
</feature>
<gene>
    <name evidence="2" type="ORF">MCOR_35211</name>
</gene>
<evidence type="ECO:0000313" key="2">
    <source>
        <dbReference type="EMBL" id="CAC5401085.1"/>
    </source>
</evidence>
<feature type="region of interest" description="Disordered" evidence="1">
    <location>
        <begin position="962"/>
        <end position="981"/>
    </location>
</feature>
<dbReference type="AlphaFoldDB" id="A0A6J8CZ28"/>
<evidence type="ECO:0000256" key="1">
    <source>
        <dbReference type="SAM" id="MobiDB-lite"/>
    </source>
</evidence>
<dbReference type="OrthoDB" id="5986221at2759"/>
<evidence type="ECO:0000313" key="3">
    <source>
        <dbReference type="Proteomes" id="UP000507470"/>
    </source>
</evidence>
<organism evidence="2 3">
    <name type="scientific">Mytilus coruscus</name>
    <name type="common">Sea mussel</name>
    <dbReference type="NCBI Taxonomy" id="42192"/>
    <lineage>
        <taxon>Eukaryota</taxon>
        <taxon>Metazoa</taxon>
        <taxon>Spiralia</taxon>
        <taxon>Lophotrochozoa</taxon>
        <taxon>Mollusca</taxon>
        <taxon>Bivalvia</taxon>
        <taxon>Autobranchia</taxon>
        <taxon>Pteriomorphia</taxon>
        <taxon>Mytilida</taxon>
        <taxon>Mytiloidea</taxon>
        <taxon>Mytilidae</taxon>
        <taxon>Mytilinae</taxon>
        <taxon>Mytilus</taxon>
    </lineage>
</organism>
<dbReference type="Proteomes" id="UP000507470">
    <property type="component" value="Unassembled WGS sequence"/>
</dbReference>